<evidence type="ECO:0000313" key="2">
    <source>
        <dbReference type="EMBL" id="CAK9859511.1"/>
    </source>
</evidence>
<accession>A0ABP1AAK5</accession>
<feature type="region of interest" description="Disordered" evidence="1">
    <location>
        <begin position="79"/>
        <end position="122"/>
    </location>
</feature>
<protein>
    <submittedName>
        <fullName evidence="2">Uncharacterized protein</fullName>
    </submittedName>
</protein>
<name>A0ABP1AAK5_9BRYO</name>
<keyword evidence="3" id="KW-1185">Reference proteome</keyword>
<sequence>MDGSDLVFLEVSTGDKSPIAELTVVPTRSTWRWKRAPAPLSGKVAWLFRGARRKKAATWSFGGGAQWFGNTQRKRAVALSSGGARRKRAPAPSFGKAAQSSNIAGERGRPHRRLAKLHDRLT</sequence>
<evidence type="ECO:0000256" key="1">
    <source>
        <dbReference type="SAM" id="MobiDB-lite"/>
    </source>
</evidence>
<dbReference type="Proteomes" id="UP001497522">
    <property type="component" value="Chromosome 10"/>
</dbReference>
<dbReference type="EMBL" id="OZ023711">
    <property type="protein sequence ID" value="CAK9859511.1"/>
    <property type="molecule type" value="Genomic_DNA"/>
</dbReference>
<evidence type="ECO:0000313" key="3">
    <source>
        <dbReference type="Proteomes" id="UP001497522"/>
    </source>
</evidence>
<gene>
    <name evidence="2" type="ORF">CSSPJE1EN2_LOCUS2506</name>
</gene>
<organism evidence="2 3">
    <name type="scientific">Sphagnum jensenii</name>
    <dbReference type="NCBI Taxonomy" id="128206"/>
    <lineage>
        <taxon>Eukaryota</taxon>
        <taxon>Viridiplantae</taxon>
        <taxon>Streptophyta</taxon>
        <taxon>Embryophyta</taxon>
        <taxon>Bryophyta</taxon>
        <taxon>Sphagnophytina</taxon>
        <taxon>Sphagnopsida</taxon>
        <taxon>Sphagnales</taxon>
        <taxon>Sphagnaceae</taxon>
        <taxon>Sphagnum</taxon>
    </lineage>
</organism>
<reference evidence="2" key="1">
    <citation type="submission" date="2024-03" db="EMBL/GenBank/DDBJ databases">
        <authorList>
            <consortium name="ELIXIR-Norway"/>
            <consortium name="Elixir Norway"/>
        </authorList>
    </citation>
    <scope>NUCLEOTIDE SEQUENCE</scope>
</reference>
<proteinExistence type="predicted"/>